<feature type="region of interest" description="Disordered" evidence="1">
    <location>
        <begin position="562"/>
        <end position="653"/>
    </location>
</feature>
<dbReference type="VEuPathDB" id="FungiDB:PTTG_11951"/>
<evidence type="ECO:0000256" key="1">
    <source>
        <dbReference type="SAM" id="MobiDB-lite"/>
    </source>
</evidence>
<protein>
    <submittedName>
        <fullName evidence="2 3">Uncharacterized protein</fullName>
    </submittedName>
</protein>
<gene>
    <name evidence="2" type="ORF">PTTG_11951</name>
</gene>
<feature type="compositionally biased region" description="Polar residues" evidence="1">
    <location>
        <begin position="611"/>
        <end position="629"/>
    </location>
</feature>
<proteinExistence type="predicted"/>
<dbReference type="OrthoDB" id="2499763at2759"/>
<dbReference type="Proteomes" id="UP000005240">
    <property type="component" value="Unassembled WGS sequence"/>
</dbReference>
<reference evidence="3 4" key="3">
    <citation type="journal article" date="2017" name="G3 (Bethesda)">
        <title>Comparative analysis highlights variable genome content of wheat rusts and divergence of the mating loci.</title>
        <authorList>
            <person name="Cuomo C.A."/>
            <person name="Bakkeren G."/>
            <person name="Khalil H.B."/>
            <person name="Panwar V."/>
            <person name="Joly D."/>
            <person name="Linning R."/>
            <person name="Sakthikumar S."/>
            <person name="Song X."/>
            <person name="Adiconis X."/>
            <person name="Fan L."/>
            <person name="Goldberg J.M."/>
            <person name="Levin J.Z."/>
            <person name="Young S."/>
            <person name="Zeng Q."/>
            <person name="Anikster Y."/>
            <person name="Bruce M."/>
            <person name="Wang M."/>
            <person name="Yin C."/>
            <person name="McCallum B."/>
            <person name="Szabo L.J."/>
            <person name="Hulbert S."/>
            <person name="Chen X."/>
            <person name="Fellers J.P."/>
        </authorList>
    </citation>
    <scope>NUCLEOTIDE SEQUENCE</scope>
    <source>
        <strain evidence="3">isolate 1-1 / race 1 (BBBD)</strain>
        <strain evidence="4">Isolate 1-1 / race 1 (BBBD)</strain>
    </source>
</reference>
<keyword evidence="4" id="KW-1185">Reference proteome</keyword>
<reference evidence="2" key="2">
    <citation type="submission" date="2016-05" db="EMBL/GenBank/DDBJ databases">
        <title>Comparative analysis highlights variable genome content of wheat rusts and divergence of the mating loci.</title>
        <authorList>
            <person name="Cuomo C.A."/>
            <person name="Bakkeren G."/>
            <person name="Szabo L."/>
            <person name="Khalil H."/>
            <person name="Joly D."/>
            <person name="Goldberg J."/>
            <person name="Young S."/>
            <person name="Zeng Q."/>
            <person name="Fellers J."/>
        </authorList>
    </citation>
    <scope>NUCLEOTIDE SEQUENCE [LARGE SCALE GENOMIC DNA]</scope>
    <source>
        <strain evidence="2">1-1 BBBD Race 1</strain>
    </source>
</reference>
<reference evidence="3" key="4">
    <citation type="submission" date="2025-05" db="UniProtKB">
        <authorList>
            <consortium name="EnsemblFungi"/>
        </authorList>
    </citation>
    <scope>IDENTIFICATION</scope>
    <source>
        <strain evidence="3">isolate 1-1 / race 1 (BBBD)</strain>
    </source>
</reference>
<dbReference type="AlphaFoldDB" id="A0A180GCQ3"/>
<evidence type="ECO:0000313" key="4">
    <source>
        <dbReference type="Proteomes" id="UP000005240"/>
    </source>
</evidence>
<feature type="compositionally biased region" description="Basic and acidic residues" evidence="1">
    <location>
        <begin position="572"/>
        <end position="581"/>
    </location>
</feature>
<feature type="compositionally biased region" description="Polar residues" evidence="1">
    <location>
        <begin position="643"/>
        <end position="653"/>
    </location>
</feature>
<dbReference type="STRING" id="630390.A0A180GCQ3"/>
<feature type="compositionally biased region" description="Low complexity" evidence="1">
    <location>
        <begin position="589"/>
        <end position="602"/>
    </location>
</feature>
<organism evidence="2">
    <name type="scientific">Puccinia triticina (isolate 1-1 / race 1 (BBBD))</name>
    <name type="common">Brown leaf rust fungus</name>
    <dbReference type="NCBI Taxonomy" id="630390"/>
    <lineage>
        <taxon>Eukaryota</taxon>
        <taxon>Fungi</taxon>
        <taxon>Dikarya</taxon>
        <taxon>Basidiomycota</taxon>
        <taxon>Pucciniomycotina</taxon>
        <taxon>Pucciniomycetes</taxon>
        <taxon>Pucciniales</taxon>
        <taxon>Pucciniaceae</taxon>
        <taxon>Puccinia</taxon>
    </lineage>
</organism>
<dbReference type="EMBL" id="ADAS02000100">
    <property type="protein sequence ID" value="OAV90506.1"/>
    <property type="molecule type" value="Genomic_DNA"/>
</dbReference>
<evidence type="ECO:0000313" key="2">
    <source>
        <dbReference type="EMBL" id="OAV90506.1"/>
    </source>
</evidence>
<name>A0A180GCQ3_PUCT1</name>
<accession>A0A180GCQ3</accession>
<reference evidence="2" key="1">
    <citation type="submission" date="2009-11" db="EMBL/GenBank/DDBJ databases">
        <authorList>
            <consortium name="The Broad Institute Genome Sequencing Platform"/>
            <person name="Ward D."/>
            <person name="Feldgarden M."/>
            <person name="Earl A."/>
            <person name="Young S.K."/>
            <person name="Zeng Q."/>
            <person name="Koehrsen M."/>
            <person name="Alvarado L."/>
            <person name="Berlin A."/>
            <person name="Bochicchio J."/>
            <person name="Borenstein D."/>
            <person name="Chapman S.B."/>
            <person name="Chen Z."/>
            <person name="Engels R."/>
            <person name="Freedman E."/>
            <person name="Gellesch M."/>
            <person name="Goldberg J."/>
            <person name="Griggs A."/>
            <person name="Gujja S."/>
            <person name="Heilman E."/>
            <person name="Heiman D."/>
            <person name="Hepburn T."/>
            <person name="Howarth C."/>
            <person name="Jen D."/>
            <person name="Larson L."/>
            <person name="Lewis B."/>
            <person name="Mehta T."/>
            <person name="Park D."/>
            <person name="Pearson M."/>
            <person name="Roberts A."/>
            <person name="Saif S."/>
            <person name="Shea T."/>
            <person name="Shenoy N."/>
            <person name="Sisk P."/>
            <person name="Stolte C."/>
            <person name="Sykes S."/>
            <person name="Thomson T."/>
            <person name="Walk T."/>
            <person name="White J."/>
            <person name="Yandava C."/>
            <person name="Izard J."/>
            <person name="Baranova O.V."/>
            <person name="Blanton J.M."/>
            <person name="Tanner A.C."/>
            <person name="Dewhirst F.E."/>
            <person name="Haas B."/>
            <person name="Nusbaum C."/>
            <person name="Birren B."/>
        </authorList>
    </citation>
    <scope>NUCLEOTIDE SEQUENCE [LARGE SCALE GENOMIC DNA]</scope>
    <source>
        <strain evidence="2">1-1 BBBD Race 1</strain>
    </source>
</reference>
<feature type="region of interest" description="Disordered" evidence="1">
    <location>
        <begin position="228"/>
        <end position="247"/>
    </location>
</feature>
<evidence type="ECO:0000313" key="3">
    <source>
        <dbReference type="EnsemblFungi" id="PTTG_11951-t43_3-p1"/>
    </source>
</evidence>
<dbReference type="EnsemblFungi" id="PTTG_11951-t43_3">
    <property type="protein sequence ID" value="PTTG_11951-t43_3-p1"/>
    <property type="gene ID" value="PTTG_11951"/>
</dbReference>
<feature type="compositionally biased region" description="Low complexity" evidence="1">
    <location>
        <begin position="562"/>
        <end position="571"/>
    </location>
</feature>
<sequence length="688" mass="77665">MTPQSKILEYAHHHSLTCDPEWTFDFAEELVMGFSTAFQLVPPSQSLHEDIKQTWSSLDLITAQAGQEHHQPLESIFLDNWLIPQAPITYARRFRDSVKSSQHLDLADSDWWGDGLFEPQLTHIMGDYILQRNRRHATISLQPDDSKTIKNDLSLDGQQTFNDVIVGEETHIHIPTPEELSDTAHQLSSSQYRKIKDIKLQREEIFGTRSPLIRMDSDLLELEETLPSETSRHAISPPLMPRQSSSSAELWHTQANAFVNSVIGSLQQEEIHQCSSPILSNDTWNDLDSFLRPSCTPPSSPIPSEDVVQKDAAIEFLSPSADPTNWDKVENLENPFETVLFSRTERMPLHTNRSTSFNLRNHWDMASCLFDEHQLLQASLTPEPAEGDSKEGCEGSFEILNQLVANRGWDNQRFEHQIFGSPGEAANLHTKLKRIPVEVPDAPISKHEIHKELLPSHLDEFRIQELDNSRPKNSSKISQGLQKVEGLKALNIELPWNAYNFLPSSTLEKLTDLGSKPVDEPSDVDSSSKDDSFISKRFKSEHNPNVADEPWVKLSDFLDQSSSESGSYYSQHDSDRTKEPDTLNDGAVSTSDFTRRSTSPTTRTDEDLKPTSVTESTEPPNNSSQTNPLETEYFHQGYGLQSDFGSANQSSAQTEDDKFIDLLGLRSVDPSPHDIQNHALSFFDFPLT</sequence>